<dbReference type="RefSeq" id="WP_214434975.1">
    <property type="nucleotide sequence ID" value="NZ_CAWPUQ010000154.1"/>
</dbReference>
<organism evidence="1 2">
    <name type="scientific">Dendronalium phyllosphericum CENA369</name>
    <dbReference type="NCBI Taxonomy" id="1725256"/>
    <lineage>
        <taxon>Bacteria</taxon>
        <taxon>Bacillati</taxon>
        <taxon>Cyanobacteriota</taxon>
        <taxon>Cyanophyceae</taxon>
        <taxon>Nostocales</taxon>
        <taxon>Nostocaceae</taxon>
        <taxon>Dendronalium</taxon>
        <taxon>Dendronalium phyllosphericum</taxon>
    </lineage>
</organism>
<evidence type="ECO:0000313" key="1">
    <source>
        <dbReference type="EMBL" id="MBH8576237.1"/>
    </source>
</evidence>
<sequence>MKFRFWQGVGGGATGVVFKKIEFGLRPRIQHLLNSLHPTPHTLQANHIKGLRLT</sequence>
<keyword evidence="2" id="KW-1185">Reference proteome</keyword>
<dbReference type="Proteomes" id="UP000662314">
    <property type="component" value="Unassembled WGS sequence"/>
</dbReference>
<protein>
    <submittedName>
        <fullName evidence="1">Uncharacterized protein</fullName>
    </submittedName>
</protein>
<dbReference type="EMBL" id="JAECZA010000227">
    <property type="protein sequence ID" value="MBH8576237.1"/>
    <property type="molecule type" value="Genomic_DNA"/>
</dbReference>
<dbReference type="AlphaFoldDB" id="A0A8J7IDU6"/>
<name>A0A8J7IDU6_9NOST</name>
<proteinExistence type="predicted"/>
<evidence type="ECO:0000313" key="2">
    <source>
        <dbReference type="Proteomes" id="UP000662314"/>
    </source>
</evidence>
<gene>
    <name evidence="1" type="ORF">I8752_25240</name>
</gene>
<reference evidence="1 2" key="1">
    <citation type="journal article" date="2021" name="Int. J. Syst. Evol. Microbiol.">
        <title>Amazonocrinis nigriterrae gen. nov., sp. nov., Atlanticothrix silvestris gen. nov., sp. nov. and Dendronalium phyllosphericum gen. nov., sp. nov., nostocacean cyanobacteria from Brazilian environments.</title>
        <authorList>
            <person name="Alvarenga D.O."/>
            <person name="Andreote A.P.D."/>
            <person name="Branco L.H.Z."/>
            <person name="Delbaje E."/>
            <person name="Cruz R.B."/>
            <person name="Varani A.M."/>
            <person name="Fiore M.F."/>
        </authorList>
    </citation>
    <scope>NUCLEOTIDE SEQUENCE [LARGE SCALE GENOMIC DNA]</scope>
    <source>
        <strain evidence="1 2">CENA369</strain>
    </source>
</reference>
<accession>A0A8J7IDU6</accession>
<comment type="caution">
    <text evidence="1">The sequence shown here is derived from an EMBL/GenBank/DDBJ whole genome shotgun (WGS) entry which is preliminary data.</text>
</comment>